<comment type="caution">
    <text evidence="1">The sequence shown here is derived from an EMBL/GenBank/DDBJ whole genome shotgun (WGS) entry which is preliminary data.</text>
</comment>
<name>A0AAD7ZUC6_DIPPU</name>
<feature type="non-terminal residue" evidence="1">
    <location>
        <position position="317"/>
    </location>
</feature>
<proteinExistence type="predicted"/>
<sequence length="317" mass="34957">VVNPATEEDVITMTQLTYGEVEEWLDSHPDLCQDYFLRKTDLSAINAWLVSHGFLTIDDYVTCNSRRDSGSSQGGSSGTSPMAQAPFSVPQLLLTRNHQISYNRPSYRHHLLLSMVTTRKTIRKDVCDMTLLARRAESVFRTHEVIGACNSMEHPGTTSRRSSLKDMRKYMSLPPSSINMLSLLIESKIRLPQCAPAPNRSSKREMLRLQGERDFFLGIVRDVATDLDLKSLSHKTVDNLAVLLDADGASLFLVEGPRGGRQSLVSKVFDVHSGVSKFLLPGGTGSADNEIQVPWGVGVLGHVAETGETVNLQIACE</sequence>
<dbReference type="SUPFAM" id="SSF55781">
    <property type="entry name" value="GAF domain-like"/>
    <property type="match status" value="1"/>
</dbReference>
<gene>
    <name evidence="1" type="ORF">L9F63_020141</name>
</gene>
<evidence type="ECO:0000313" key="2">
    <source>
        <dbReference type="Proteomes" id="UP001233999"/>
    </source>
</evidence>
<dbReference type="Gene3D" id="3.30.450.40">
    <property type="match status" value="1"/>
</dbReference>
<dbReference type="AlphaFoldDB" id="A0AAD7ZUC6"/>
<keyword evidence="2" id="KW-1185">Reference proteome</keyword>
<reference evidence="1" key="1">
    <citation type="journal article" date="2023" name="IScience">
        <title>Live-bearing cockroach genome reveals convergent evolutionary mechanisms linked to viviparity in insects and beyond.</title>
        <authorList>
            <person name="Fouks B."/>
            <person name="Harrison M.C."/>
            <person name="Mikhailova A.A."/>
            <person name="Marchal E."/>
            <person name="English S."/>
            <person name="Carruthers M."/>
            <person name="Jennings E.C."/>
            <person name="Chiamaka E.L."/>
            <person name="Frigard R.A."/>
            <person name="Pippel M."/>
            <person name="Attardo G.M."/>
            <person name="Benoit J.B."/>
            <person name="Bornberg-Bauer E."/>
            <person name="Tobe S.S."/>
        </authorList>
    </citation>
    <scope>NUCLEOTIDE SEQUENCE</scope>
    <source>
        <strain evidence="1">Stay&amp;Tobe</strain>
    </source>
</reference>
<protein>
    <submittedName>
        <fullName evidence="1">Uncharacterized protein</fullName>
    </submittedName>
</protein>
<feature type="non-terminal residue" evidence="1">
    <location>
        <position position="1"/>
    </location>
</feature>
<evidence type="ECO:0000313" key="1">
    <source>
        <dbReference type="EMBL" id="KAJ9586232.1"/>
    </source>
</evidence>
<dbReference type="Proteomes" id="UP001233999">
    <property type="component" value="Unassembled WGS sequence"/>
</dbReference>
<dbReference type="InterPro" id="IPR029016">
    <property type="entry name" value="GAF-like_dom_sf"/>
</dbReference>
<accession>A0AAD7ZUC6</accession>
<dbReference type="EMBL" id="JASPKZ010007183">
    <property type="protein sequence ID" value="KAJ9586232.1"/>
    <property type="molecule type" value="Genomic_DNA"/>
</dbReference>
<reference evidence="1" key="2">
    <citation type="submission" date="2023-05" db="EMBL/GenBank/DDBJ databases">
        <authorList>
            <person name="Fouks B."/>
        </authorList>
    </citation>
    <scope>NUCLEOTIDE SEQUENCE</scope>
    <source>
        <strain evidence="1">Stay&amp;Tobe</strain>
        <tissue evidence="1">Testes</tissue>
    </source>
</reference>
<organism evidence="1 2">
    <name type="scientific">Diploptera punctata</name>
    <name type="common">Pacific beetle cockroach</name>
    <dbReference type="NCBI Taxonomy" id="6984"/>
    <lineage>
        <taxon>Eukaryota</taxon>
        <taxon>Metazoa</taxon>
        <taxon>Ecdysozoa</taxon>
        <taxon>Arthropoda</taxon>
        <taxon>Hexapoda</taxon>
        <taxon>Insecta</taxon>
        <taxon>Pterygota</taxon>
        <taxon>Neoptera</taxon>
        <taxon>Polyneoptera</taxon>
        <taxon>Dictyoptera</taxon>
        <taxon>Blattodea</taxon>
        <taxon>Blaberoidea</taxon>
        <taxon>Blaberidae</taxon>
        <taxon>Diplopterinae</taxon>
        <taxon>Diploptera</taxon>
    </lineage>
</organism>